<sequence length="101" mass="10980">MIASDMDPKLTEYGLMLAEYTNTPVQGRDMFPGAGSDHMHWGATGYPAACATKVYTKTLGDPYMHTANDKIDLPNGEFGIEHTRDLSRLAVAFAVELGGWA</sequence>
<dbReference type="AlphaFoldDB" id="A0A165UNQ0"/>
<keyword evidence="2" id="KW-1185">Reference proteome</keyword>
<dbReference type="InParanoid" id="A0A165UNQ0"/>
<organism evidence="1 2">
    <name type="scientific">Neolentinus lepideus HHB14362 ss-1</name>
    <dbReference type="NCBI Taxonomy" id="1314782"/>
    <lineage>
        <taxon>Eukaryota</taxon>
        <taxon>Fungi</taxon>
        <taxon>Dikarya</taxon>
        <taxon>Basidiomycota</taxon>
        <taxon>Agaricomycotina</taxon>
        <taxon>Agaricomycetes</taxon>
        <taxon>Gloeophyllales</taxon>
        <taxon>Gloeophyllaceae</taxon>
        <taxon>Neolentinus</taxon>
    </lineage>
</organism>
<protein>
    <recommendedName>
        <fullName evidence="3">Peptide hydrolase</fullName>
    </recommendedName>
</protein>
<dbReference type="STRING" id="1314782.A0A165UNQ0"/>
<dbReference type="SUPFAM" id="SSF53187">
    <property type="entry name" value="Zn-dependent exopeptidases"/>
    <property type="match status" value="1"/>
</dbReference>
<gene>
    <name evidence="1" type="ORF">NEOLEDRAFT_1175776</name>
</gene>
<dbReference type="OrthoDB" id="2214at2759"/>
<dbReference type="Gene3D" id="3.40.630.10">
    <property type="entry name" value="Zn peptidases"/>
    <property type="match status" value="1"/>
</dbReference>
<reference evidence="1 2" key="1">
    <citation type="journal article" date="2016" name="Mol. Biol. Evol.">
        <title>Comparative Genomics of Early-Diverging Mushroom-Forming Fungi Provides Insights into the Origins of Lignocellulose Decay Capabilities.</title>
        <authorList>
            <person name="Nagy L.G."/>
            <person name="Riley R."/>
            <person name="Tritt A."/>
            <person name="Adam C."/>
            <person name="Daum C."/>
            <person name="Floudas D."/>
            <person name="Sun H."/>
            <person name="Yadav J.S."/>
            <person name="Pangilinan J."/>
            <person name="Larsson K.H."/>
            <person name="Matsuura K."/>
            <person name="Barry K."/>
            <person name="Labutti K."/>
            <person name="Kuo R."/>
            <person name="Ohm R.A."/>
            <person name="Bhattacharya S.S."/>
            <person name="Shirouzu T."/>
            <person name="Yoshinaga Y."/>
            <person name="Martin F.M."/>
            <person name="Grigoriev I.V."/>
            <person name="Hibbett D.S."/>
        </authorList>
    </citation>
    <scope>NUCLEOTIDE SEQUENCE [LARGE SCALE GENOMIC DNA]</scope>
    <source>
        <strain evidence="1 2">HHB14362 ss-1</strain>
    </source>
</reference>
<accession>A0A165UNQ0</accession>
<dbReference type="Proteomes" id="UP000076761">
    <property type="component" value="Unassembled WGS sequence"/>
</dbReference>
<proteinExistence type="predicted"/>
<evidence type="ECO:0008006" key="3">
    <source>
        <dbReference type="Google" id="ProtNLM"/>
    </source>
</evidence>
<evidence type="ECO:0000313" key="1">
    <source>
        <dbReference type="EMBL" id="KZT28459.1"/>
    </source>
</evidence>
<dbReference type="EMBL" id="KV425557">
    <property type="protein sequence ID" value="KZT28459.1"/>
    <property type="molecule type" value="Genomic_DNA"/>
</dbReference>
<evidence type="ECO:0000313" key="2">
    <source>
        <dbReference type="Proteomes" id="UP000076761"/>
    </source>
</evidence>
<name>A0A165UNQ0_9AGAM</name>